<evidence type="ECO:0000313" key="2">
    <source>
        <dbReference type="Proteomes" id="UP000492821"/>
    </source>
</evidence>
<evidence type="ECO:0000259" key="1">
    <source>
        <dbReference type="Pfam" id="PF08969"/>
    </source>
</evidence>
<dbReference type="PANTHER" id="PTHR12947">
    <property type="entry name" value="AMSH-LIKE PROTEASE"/>
    <property type="match status" value="1"/>
</dbReference>
<dbReference type="SUPFAM" id="SSF140856">
    <property type="entry name" value="USP8 N-terminal domain-like"/>
    <property type="match status" value="1"/>
</dbReference>
<dbReference type="AlphaFoldDB" id="A0A7E4WD91"/>
<evidence type="ECO:0000313" key="3">
    <source>
        <dbReference type="WBParaSite" id="Pan_g9297.t1"/>
    </source>
</evidence>
<dbReference type="InterPro" id="IPR015063">
    <property type="entry name" value="USP8_dimer"/>
</dbReference>
<dbReference type="WBParaSite" id="Pan_g9297.t1">
    <property type="protein sequence ID" value="Pan_g9297.t1"/>
    <property type="gene ID" value="Pan_g9297"/>
</dbReference>
<dbReference type="Proteomes" id="UP000492821">
    <property type="component" value="Unassembled WGS sequence"/>
</dbReference>
<feature type="domain" description="USP8 dimerisation" evidence="1">
    <location>
        <begin position="4"/>
        <end position="83"/>
    </location>
</feature>
<organism evidence="2 3">
    <name type="scientific">Panagrellus redivivus</name>
    <name type="common">Microworm</name>
    <dbReference type="NCBI Taxonomy" id="6233"/>
    <lineage>
        <taxon>Eukaryota</taxon>
        <taxon>Metazoa</taxon>
        <taxon>Ecdysozoa</taxon>
        <taxon>Nematoda</taxon>
        <taxon>Chromadorea</taxon>
        <taxon>Rhabditida</taxon>
        <taxon>Tylenchina</taxon>
        <taxon>Panagrolaimomorpha</taxon>
        <taxon>Panagrolaimoidea</taxon>
        <taxon>Panagrolaimidae</taxon>
        <taxon>Panagrellus</taxon>
    </lineage>
</organism>
<reference evidence="3" key="2">
    <citation type="submission" date="2020-10" db="UniProtKB">
        <authorList>
            <consortium name="WormBaseParasite"/>
        </authorList>
    </citation>
    <scope>IDENTIFICATION</scope>
</reference>
<dbReference type="GO" id="GO:0005768">
    <property type="term" value="C:endosome"/>
    <property type="evidence" value="ECO:0007669"/>
    <property type="project" value="TreeGrafter"/>
</dbReference>
<keyword evidence="2" id="KW-1185">Reference proteome</keyword>
<dbReference type="Gene3D" id="1.20.58.80">
    <property type="entry name" value="Phosphotransferase system, lactose/cellobiose-type IIA subunit"/>
    <property type="match status" value="1"/>
</dbReference>
<reference evidence="2" key="1">
    <citation type="journal article" date="2013" name="Genetics">
        <title>The draft genome and transcriptome of Panagrellus redivivus are shaped by the harsh demands of a free-living lifestyle.</title>
        <authorList>
            <person name="Srinivasan J."/>
            <person name="Dillman A.R."/>
            <person name="Macchietto M.G."/>
            <person name="Heikkinen L."/>
            <person name="Lakso M."/>
            <person name="Fracchia K.M."/>
            <person name="Antoshechkin I."/>
            <person name="Mortazavi A."/>
            <person name="Wong G."/>
            <person name="Sternberg P.W."/>
        </authorList>
    </citation>
    <scope>NUCLEOTIDE SEQUENCE [LARGE SCALE GENOMIC DNA]</scope>
    <source>
        <strain evidence="2">MT8872</strain>
    </source>
</reference>
<protein>
    <submittedName>
        <fullName evidence="3">USP8_dimer domain-containing protein</fullName>
    </submittedName>
</protein>
<dbReference type="GO" id="GO:0070536">
    <property type="term" value="P:protein K63-linked deubiquitination"/>
    <property type="evidence" value="ECO:0007669"/>
    <property type="project" value="TreeGrafter"/>
</dbReference>
<dbReference type="GO" id="GO:0016020">
    <property type="term" value="C:membrane"/>
    <property type="evidence" value="ECO:0007669"/>
    <property type="project" value="TreeGrafter"/>
</dbReference>
<name>A0A7E4WD91_PANRE</name>
<dbReference type="GO" id="GO:0061578">
    <property type="term" value="F:K63-linked deubiquitinase activity"/>
    <property type="evidence" value="ECO:0007669"/>
    <property type="project" value="TreeGrafter"/>
</dbReference>
<dbReference type="Pfam" id="PF08969">
    <property type="entry name" value="USP8_dimer"/>
    <property type="match status" value="1"/>
</dbReference>
<sequence>MPLIKVCQSLDSLYNIAMAYLTEKDIEKAFGYFLRFVDAVVEQLPKHPNYSSITPEYNDKLCRRTIHAISTAEKLKTEIFKSYCS</sequence>
<accession>A0A7E4WD91</accession>
<proteinExistence type="predicted"/>
<dbReference type="PANTHER" id="PTHR12947:SF13">
    <property type="entry name" value="FI19924P1"/>
    <property type="match status" value="1"/>
</dbReference>